<dbReference type="PANTHER" id="PTHR30616:SF2">
    <property type="entry name" value="PURINE NUCLEOSIDE PHOSPHORYLASE LACC1"/>
    <property type="match status" value="1"/>
</dbReference>
<comment type="function">
    <text evidence="2">Purine nucleoside enzyme that catalyzes the phosphorolysis of adenosine and inosine nucleosides, yielding D-ribose 1-phosphate and the respective free bases, adenine and hypoxanthine. Also catalyzes the phosphorolysis of S-methyl-5'-thioadenosine into adenine and S-methyl-5-thio-alpha-D-ribose 1-phosphate. Also has adenosine deaminase activity.</text>
</comment>
<keyword evidence="4" id="KW-0808">Transferase</keyword>
<evidence type="ECO:0000256" key="7">
    <source>
        <dbReference type="ARBA" id="ARBA00022833"/>
    </source>
</evidence>
<evidence type="ECO:0000256" key="9">
    <source>
        <dbReference type="ARBA" id="ARBA00048968"/>
    </source>
</evidence>
<evidence type="ECO:0000313" key="12">
    <source>
        <dbReference type="EMBL" id="HIR70777.1"/>
    </source>
</evidence>
<evidence type="ECO:0000256" key="1">
    <source>
        <dbReference type="ARBA" id="ARBA00000553"/>
    </source>
</evidence>
<comment type="catalytic activity">
    <reaction evidence="1">
        <text>inosine + phosphate = alpha-D-ribose 1-phosphate + hypoxanthine</text>
        <dbReference type="Rhea" id="RHEA:27646"/>
        <dbReference type="ChEBI" id="CHEBI:17368"/>
        <dbReference type="ChEBI" id="CHEBI:17596"/>
        <dbReference type="ChEBI" id="CHEBI:43474"/>
        <dbReference type="ChEBI" id="CHEBI:57720"/>
        <dbReference type="EC" id="2.4.2.1"/>
    </reaction>
    <physiologicalReaction direction="left-to-right" evidence="1">
        <dbReference type="Rhea" id="RHEA:27647"/>
    </physiologicalReaction>
</comment>
<dbReference type="InterPro" id="IPR011324">
    <property type="entry name" value="Cytotoxic_necrot_fac-like_cat"/>
</dbReference>
<dbReference type="AlphaFoldDB" id="A0A9D1E9B7"/>
<organism evidence="12 13">
    <name type="scientific">Candidatus Pullilachnospira gallistercoris</name>
    <dbReference type="NCBI Taxonomy" id="2840911"/>
    <lineage>
        <taxon>Bacteria</taxon>
        <taxon>Bacillati</taxon>
        <taxon>Bacillota</taxon>
        <taxon>Clostridia</taxon>
        <taxon>Lachnospirales</taxon>
        <taxon>Lachnospiraceae</taxon>
        <taxon>Lachnospiraceae incertae sedis</taxon>
        <taxon>Candidatus Pullilachnospira</taxon>
    </lineage>
</organism>
<reference evidence="12" key="1">
    <citation type="submission" date="2020-10" db="EMBL/GenBank/DDBJ databases">
        <authorList>
            <person name="Gilroy R."/>
        </authorList>
    </citation>
    <scope>NUCLEOTIDE SEQUENCE</scope>
    <source>
        <strain evidence="12">ChiSjej5B23-6657</strain>
    </source>
</reference>
<dbReference type="InterPro" id="IPR038371">
    <property type="entry name" value="Cu_polyphenol_OxRdtase_sf"/>
</dbReference>
<evidence type="ECO:0000256" key="8">
    <source>
        <dbReference type="ARBA" id="ARBA00047989"/>
    </source>
</evidence>
<dbReference type="Gene3D" id="3.60.140.10">
    <property type="entry name" value="CNF1/YfiH-like putative cysteine hydrolases"/>
    <property type="match status" value="1"/>
</dbReference>
<evidence type="ECO:0000256" key="10">
    <source>
        <dbReference type="ARBA" id="ARBA00049893"/>
    </source>
</evidence>
<keyword evidence="6" id="KW-0378">Hydrolase</keyword>
<evidence type="ECO:0000256" key="2">
    <source>
        <dbReference type="ARBA" id="ARBA00003215"/>
    </source>
</evidence>
<comment type="catalytic activity">
    <reaction evidence="9">
        <text>adenosine + phosphate = alpha-D-ribose 1-phosphate + adenine</text>
        <dbReference type="Rhea" id="RHEA:27642"/>
        <dbReference type="ChEBI" id="CHEBI:16335"/>
        <dbReference type="ChEBI" id="CHEBI:16708"/>
        <dbReference type="ChEBI" id="CHEBI:43474"/>
        <dbReference type="ChEBI" id="CHEBI:57720"/>
        <dbReference type="EC" id="2.4.2.1"/>
    </reaction>
    <physiologicalReaction direction="left-to-right" evidence="9">
        <dbReference type="Rhea" id="RHEA:27643"/>
    </physiologicalReaction>
</comment>
<dbReference type="NCBIfam" id="TIGR00726">
    <property type="entry name" value="peptidoglycan editing factor PgeF"/>
    <property type="match status" value="1"/>
</dbReference>
<comment type="catalytic activity">
    <reaction evidence="8">
        <text>adenosine + H2O + H(+) = inosine + NH4(+)</text>
        <dbReference type="Rhea" id="RHEA:24408"/>
        <dbReference type="ChEBI" id="CHEBI:15377"/>
        <dbReference type="ChEBI" id="CHEBI:15378"/>
        <dbReference type="ChEBI" id="CHEBI:16335"/>
        <dbReference type="ChEBI" id="CHEBI:17596"/>
        <dbReference type="ChEBI" id="CHEBI:28938"/>
        <dbReference type="EC" id="3.5.4.4"/>
    </reaction>
    <physiologicalReaction direction="left-to-right" evidence="8">
        <dbReference type="Rhea" id="RHEA:24409"/>
    </physiologicalReaction>
</comment>
<comment type="catalytic activity">
    <reaction evidence="10">
        <text>S-methyl-5'-thioadenosine + phosphate = 5-(methylsulfanyl)-alpha-D-ribose 1-phosphate + adenine</text>
        <dbReference type="Rhea" id="RHEA:11852"/>
        <dbReference type="ChEBI" id="CHEBI:16708"/>
        <dbReference type="ChEBI" id="CHEBI:17509"/>
        <dbReference type="ChEBI" id="CHEBI:43474"/>
        <dbReference type="ChEBI" id="CHEBI:58533"/>
        <dbReference type="EC" id="2.4.2.28"/>
    </reaction>
    <physiologicalReaction direction="left-to-right" evidence="10">
        <dbReference type="Rhea" id="RHEA:11853"/>
    </physiologicalReaction>
</comment>
<keyword evidence="7" id="KW-0862">Zinc</keyword>
<dbReference type="Pfam" id="PF02578">
    <property type="entry name" value="Cu-oxidase_4"/>
    <property type="match status" value="1"/>
</dbReference>
<dbReference type="Proteomes" id="UP000823912">
    <property type="component" value="Unassembled WGS sequence"/>
</dbReference>
<evidence type="ECO:0000256" key="4">
    <source>
        <dbReference type="ARBA" id="ARBA00022679"/>
    </source>
</evidence>
<comment type="similarity">
    <text evidence="3 11">Belongs to the purine nucleoside phosphorylase YfiH/LACC1 family.</text>
</comment>
<dbReference type="CDD" id="cd16833">
    <property type="entry name" value="YfiH"/>
    <property type="match status" value="1"/>
</dbReference>
<accession>A0A9D1E9B7</accession>
<name>A0A9D1E9B7_9FIRM</name>
<evidence type="ECO:0000256" key="11">
    <source>
        <dbReference type="RuleBase" id="RU361274"/>
    </source>
</evidence>
<evidence type="ECO:0000313" key="13">
    <source>
        <dbReference type="Proteomes" id="UP000823912"/>
    </source>
</evidence>
<dbReference type="GO" id="GO:0005507">
    <property type="term" value="F:copper ion binding"/>
    <property type="evidence" value="ECO:0007669"/>
    <property type="project" value="TreeGrafter"/>
</dbReference>
<dbReference type="SUPFAM" id="SSF64438">
    <property type="entry name" value="CNF1/YfiH-like putative cysteine hydrolases"/>
    <property type="match status" value="1"/>
</dbReference>
<sequence length="286" mass="32013">MIYKNREKILEERIYETKEGNRLPLLTFSMLEHIPGIRHCFTTRAGGVSEGIFRSLNLSFTRGDDREAVLENYRRVASAMGTDIAQVVTSDQTHTTNIRLVREEDAGKGVVRPRDYRDVDGLITETPGLLLAAFFADCVPLYMVDPRRKAIGLFHSGWRGTAERMGEKGVKAMADAFGSRPKDLICAIGPSICGDCYQIGEEVAEIFAERFPSCRNRILHRDGKGDIYLDLWQTNLQILLEAGVPEKQIAVTNLCTCCNPKELFSHRASEGKRGNLGAFLMLVPEE</sequence>
<gene>
    <name evidence="12" type="primary">pgeF</name>
    <name evidence="12" type="ORF">IAA55_05810</name>
</gene>
<dbReference type="GO" id="GO:0017061">
    <property type="term" value="F:S-methyl-5-thioadenosine phosphorylase activity"/>
    <property type="evidence" value="ECO:0007669"/>
    <property type="project" value="UniProtKB-EC"/>
</dbReference>
<reference evidence="12" key="2">
    <citation type="journal article" date="2021" name="PeerJ">
        <title>Extensive microbial diversity within the chicken gut microbiome revealed by metagenomics and culture.</title>
        <authorList>
            <person name="Gilroy R."/>
            <person name="Ravi A."/>
            <person name="Getino M."/>
            <person name="Pursley I."/>
            <person name="Horton D.L."/>
            <person name="Alikhan N.F."/>
            <person name="Baker D."/>
            <person name="Gharbi K."/>
            <person name="Hall N."/>
            <person name="Watson M."/>
            <person name="Adriaenssens E.M."/>
            <person name="Foster-Nyarko E."/>
            <person name="Jarju S."/>
            <person name="Secka A."/>
            <person name="Antonio M."/>
            <person name="Oren A."/>
            <person name="Chaudhuri R.R."/>
            <person name="La Ragione R."/>
            <person name="Hildebrand F."/>
            <person name="Pallen M.J."/>
        </authorList>
    </citation>
    <scope>NUCLEOTIDE SEQUENCE</scope>
    <source>
        <strain evidence="12">ChiSjej5B23-6657</strain>
    </source>
</reference>
<evidence type="ECO:0000256" key="3">
    <source>
        <dbReference type="ARBA" id="ARBA00007353"/>
    </source>
</evidence>
<dbReference type="GO" id="GO:0016787">
    <property type="term" value="F:hydrolase activity"/>
    <property type="evidence" value="ECO:0007669"/>
    <property type="project" value="UniProtKB-KW"/>
</dbReference>
<dbReference type="InterPro" id="IPR003730">
    <property type="entry name" value="Cu_polyphenol_OxRdtase"/>
</dbReference>
<comment type="caution">
    <text evidence="12">The sequence shown here is derived from an EMBL/GenBank/DDBJ whole genome shotgun (WGS) entry which is preliminary data.</text>
</comment>
<evidence type="ECO:0000256" key="6">
    <source>
        <dbReference type="ARBA" id="ARBA00022801"/>
    </source>
</evidence>
<protein>
    <recommendedName>
        <fullName evidence="11">Purine nucleoside phosphorylase</fullName>
    </recommendedName>
</protein>
<keyword evidence="5" id="KW-0479">Metal-binding</keyword>
<dbReference type="PANTHER" id="PTHR30616">
    <property type="entry name" value="UNCHARACTERIZED PROTEIN YFIH"/>
    <property type="match status" value="1"/>
</dbReference>
<dbReference type="EMBL" id="DVHM01000094">
    <property type="protein sequence ID" value="HIR70777.1"/>
    <property type="molecule type" value="Genomic_DNA"/>
</dbReference>
<proteinExistence type="inferred from homology"/>
<evidence type="ECO:0000256" key="5">
    <source>
        <dbReference type="ARBA" id="ARBA00022723"/>
    </source>
</evidence>